<dbReference type="EMBL" id="FNVU01000031">
    <property type="protein sequence ID" value="SEG94751.1"/>
    <property type="molecule type" value="Genomic_DNA"/>
</dbReference>
<evidence type="ECO:0000313" key="3">
    <source>
        <dbReference type="Proteomes" id="UP000236754"/>
    </source>
</evidence>
<keyword evidence="1" id="KW-0479">Metal-binding</keyword>
<dbReference type="Pfam" id="PF05147">
    <property type="entry name" value="LANC_like"/>
    <property type="match status" value="1"/>
</dbReference>
<name>A0A1H6EBU8_9ACTN</name>
<dbReference type="Proteomes" id="UP000236754">
    <property type="component" value="Unassembled WGS sequence"/>
</dbReference>
<dbReference type="AlphaFoldDB" id="A0A1H6EBU8"/>
<keyword evidence="3" id="KW-1185">Reference proteome</keyword>
<evidence type="ECO:0000313" key="2">
    <source>
        <dbReference type="EMBL" id="SEG94751.1"/>
    </source>
</evidence>
<dbReference type="OrthoDB" id="1882482at2"/>
<accession>A0A1H6EBU8</accession>
<dbReference type="Gene3D" id="1.50.10.20">
    <property type="match status" value="1"/>
</dbReference>
<dbReference type="GO" id="GO:0046872">
    <property type="term" value="F:metal ion binding"/>
    <property type="evidence" value="ECO:0007669"/>
    <property type="project" value="UniProtKB-KW"/>
</dbReference>
<dbReference type="RefSeq" id="WP_103890843.1">
    <property type="nucleotide sequence ID" value="NZ_FNVU01000031.1"/>
</dbReference>
<reference evidence="2 3" key="1">
    <citation type="submission" date="2016-10" db="EMBL/GenBank/DDBJ databases">
        <authorList>
            <person name="de Groot N.N."/>
        </authorList>
    </citation>
    <scope>NUCLEOTIDE SEQUENCE [LARGE SCALE GENOMIC DNA]</scope>
    <source>
        <strain evidence="2 3">CGMCC 4.2023</strain>
    </source>
</reference>
<dbReference type="InterPro" id="IPR007822">
    <property type="entry name" value="LANC-like"/>
</dbReference>
<feature type="binding site" evidence="1">
    <location>
        <position position="284"/>
    </location>
    <ligand>
        <name>Zn(2+)</name>
        <dbReference type="ChEBI" id="CHEBI:29105"/>
    </ligand>
</feature>
<feature type="binding site" evidence="1">
    <location>
        <position position="334"/>
    </location>
    <ligand>
        <name>Zn(2+)</name>
        <dbReference type="ChEBI" id="CHEBI:29105"/>
    </ligand>
</feature>
<dbReference type="SMART" id="SM01260">
    <property type="entry name" value="LANC_like"/>
    <property type="match status" value="1"/>
</dbReference>
<proteinExistence type="predicted"/>
<feature type="binding site" evidence="1">
    <location>
        <position position="333"/>
    </location>
    <ligand>
        <name>Zn(2+)</name>
        <dbReference type="ChEBI" id="CHEBI:29105"/>
    </ligand>
</feature>
<protein>
    <submittedName>
        <fullName evidence="2">Lanthionine synthetase C-like protein</fullName>
    </submittedName>
</protein>
<dbReference type="InterPro" id="IPR033889">
    <property type="entry name" value="LanC"/>
</dbReference>
<dbReference type="PRINTS" id="PR01950">
    <property type="entry name" value="LANCSUPER"/>
</dbReference>
<organism evidence="2 3">
    <name type="scientific">Actinacidiphila yanglinensis</name>
    <dbReference type="NCBI Taxonomy" id="310779"/>
    <lineage>
        <taxon>Bacteria</taxon>
        <taxon>Bacillati</taxon>
        <taxon>Actinomycetota</taxon>
        <taxon>Actinomycetes</taxon>
        <taxon>Kitasatosporales</taxon>
        <taxon>Streptomycetaceae</taxon>
        <taxon>Actinacidiphila</taxon>
    </lineage>
</organism>
<evidence type="ECO:0000256" key="1">
    <source>
        <dbReference type="PIRSR" id="PIRSR607822-1"/>
    </source>
</evidence>
<dbReference type="GO" id="GO:0031179">
    <property type="term" value="P:peptide modification"/>
    <property type="evidence" value="ECO:0007669"/>
    <property type="project" value="InterPro"/>
</dbReference>
<dbReference type="CDD" id="cd04793">
    <property type="entry name" value="LanC"/>
    <property type="match status" value="1"/>
</dbReference>
<gene>
    <name evidence="2" type="ORF">SAMN05216223_1319</name>
</gene>
<dbReference type="PRINTS" id="PR01955">
    <property type="entry name" value="LANCFRANKIA"/>
</dbReference>
<dbReference type="SUPFAM" id="SSF158745">
    <property type="entry name" value="LanC-like"/>
    <property type="match status" value="1"/>
</dbReference>
<keyword evidence="1" id="KW-0862">Zinc</keyword>
<sequence length="410" mass="42486">MLDPNALAAADTVAKALSDPDAVRAAAPPSDRAWPQSLAGGAAGIALLHIERARSGRGDSDTVHAWLSAAASDDLTAAPNAGLYLGAPAMAFATHTAAGSTRRYQRTLALLDAATLTLTRARLAAAYARIDRGDRPVMKEFDAIRGLTGLGAYHLRAHPDHPITAEVLAYLVKLTEPLPGHNDGLPGWWTNVAPNGEPSPQFPGGHGNFGLAHGIGASLALLSLAVLGEQKAPGAHDAIARICAWTDQWQQGDNDSPWWPGFITPSQVRAHSVDATLRPRPSWCYGVAGTARAQQLAARALGDSSRQQTAERGLLSVLRDPAQLQLLDGIGLCHGTAGLLHAAGRMAADATIPGIPAELHQLAARLTTQLAQGITDPELLDGAAGAALALHTFGTGAAPASGWDAFLLIA</sequence>